<dbReference type="GO" id="GO:0006310">
    <property type="term" value="P:DNA recombination"/>
    <property type="evidence" value="ECO:0007669"/>
    <property type="project" value="UniProtKB-KW"/>
</dbReference>
<evidence type="ECO:0000256" key="4">
    <source>
        <dbReference type="ARBA" id="ARBA00023172"/>
    </source>
</evidence>
<dbReference type="Gene3D" id="1.10.150.130">
    <property type="match status" value="1"/>
</dbReference>
<dbReference type="CDD" id="cd00801">
    <property type="entry name" value="INT_P4_C"/>
    <property type="match status" value="1"/>
</dbReference>
<dbReference type="InterPro" id="IPR038488">
    <property type="entry name" value="Integrase_DNA-bd_sf"/>
</dbReference>
<dbReference type="Pfam" id="PF00589">
    <property type="entry name" value="Phage_integrase"/>
    <property type="match status" value="1"/>
</dbReference>
<keyword evidence="3" id="KW-0238">DNA-binding</keyword>
<dbReference type="PANTHER" id="PTHR30629:SF2">
    <property type="entry name" value="PROPHAGE INTEGRASE INTS-RELATED"/>
    <property type="match status" value="1"/>
</dbReference>
<dbReference type="eggNOG" id="COG0582">
    <property type="taxonomic scope" value="Bacteria"/>
</dbReference>
<keyword evidence="7" id="KW-1185">Reference proteome</keyword>
<name>A0A073IFC0_9RHOB</name>
<dbReference type="GO" id="GO:0015074">
    <property type="term" value="P:DNA integration"/>
    <property type="evidence" value="ECO:0007669"/>
    <property type="project" value="UniProtKB-KW"/>
</dbReference>
<dbReference type="Pfam" id="PF22022">
    <property type="entry name" value="Phage_int_M"/>
    <property type="match status" value="1"/>
</dbReference>
<organism evidence="6 7">
    <name type="scientific">Sulfitobacter donghicola DSW-25 = KCTC 12864 = JCM 14565</name>
    <dbReference type="NCBI Taxonomy" id="1300350"/>
    <lineage>
        <taxon>Bacteria</taxon>
        <taxon>Pseudomonadati</taxon>
        <taxon>Pseudomonadota</taxon>
        <taxon>Alphaproteobacteria</taxon>
        <taxon>Rhodobacterales</taxon>
        <taxon>Roseobacteraceae</taxon>
        <taxon>Sulfitobacter</taxon>
    </lineage>
</organism>
<dbReference type="InterPro" id="IPR002104">
    <property type="entry name" value="Integrase_catalytic"/>
</dbReference>
<dbReference type="InterPro" id="IPR025166">
    <property type="entry name" value="Integrase_DNA_bind_dom"/>
</dbReference>
<dbReference type="Pfam" id="PF13356">
    <property type="entry name" value="Arm-DNA-bind_3"/>
    <property type="match status" value="1"/>
</dbReference>
<sequence length="420" mass="47616">MPKVAKELTQLEINRLQATHERNPSHFAVGGVAGLHIQITPSNARSWLMIVSYGGKRREIGLGAYPEVSLKAAREEARAIRKDIREGIDPVQKRKDAWLALQHANFFGKTLIEVYEEFLPIKRQRLQSEKYRKSWGEGLKQYVFPLLGSKTVNDISTAEVGNTLLPIWHSKNSTAEKLKQQLKDIFDYSAAQGYREKANPVSRDSNLGHILKTIPKTSHYGSIRLSEISQWWADLCGRDGNGSLALQFQTLTATRTGAVRCATWDEFDFEGKVWTIQPDRKFSKIKAGDNPRTVPLTDAMIELVKRSDSHGNNNLVFPAPRGGCLSDASLSAVMKRIHEAKLKKDGVGYLDPQNKKPAVPHGLRTTFKTWANEVSDYEDNLSEMALWHNIGNHVHKAYSRTQMVEKRRDMMEEWHSFIVK</sequence>
<proteinExistence type="inferred from homology"/>
<reference evidence="6 7" key="1">
    <citation type="submission" date="2014-01" db="EMBL/GenBank/DDBJ databases">
        <title>Sulfitobacter donghicola JCM 14565 Genome Sequencing.</title>
        <authorList>
            <person name="Lai Q."/>
            <person name="Hong Z."/>
        </authorList>
    </citation>
    <scope>NUCLEOTIDE SEQUENCE [LARGE SCALE GENOMIC DNA]</scope>
    <source>
        <strain evidence="6 7">JCM 14565</strain>
    </source>
</reference>
<evidence type="ECO:0000256" key="2">
    <source>
        <dbReference type="ARBA" id="ARBA00022908"/>
    </source>
</evidence>
<evidence type="ECO:0000256" key="3">
    <source>
        <dbReference type="ARBA" id="ARBA00023125"/>
    </source>
</evidence>
<keyword evidence="4" id="KW-0233">DNA recombination</keyword>
<comment type="similarity">
    <text evidence="1">Belongs to the 'phage' integrase family.</text>
</comment>
<dbReference type="InterPro" id="IPR011010">
    <property type="entry name" value="DNA_brk_join_enz"/>
</dbReference>
<dbReference type="SUPFAM" id="SSF56349">
    <property type="entry name" value="DNA breaking-rejoining enzymes"/>
    <property type="match status" value="1"/>
</dbReference>
<dbReference type="AlphaFoldDB" id="A0A073IFC0"/>
<evidence type="ECO:0000259" key="5">
    <source>
        <dbReference type="PROSITE" id="PS51898"/>
    </source>
</evidence>
<dbReference type="EMBL" id="JAMC01000006">
    <property type="protein sequence ID" value="KEJ88454.1"/>
    <property type="molecule type" value="Genomic_DNA"/>
</dbReference>
<comment type="caution">
    <text evidence="6">The sequence shown here is derived from an EMBL/GenBank/DDBJ whole genome shotgun (WGS) entry which is preliminary data.</text>
</comment>
<dbReference type="Gene3D" id="1.10.443.10">
    <property type="entry name" value="Intergrase catalytic core"/>
    <property type="match status" value="1"/>
</dbReference>
<gene>
    <name evidence="6" type="ORF">DSW25_15265</name>
</gene>
<dbReference type="Proteomes" id="UP000027734">
    <property type="component" value="Unassembled WGS sequence"/>
</dbReference>
<evidence type="ECO:0000313" key="6">
    <source>
        <dbReference type="EMBL" id="KEJ88454.1"/>
    </source>
</evidence>
<dbReference type="OrthoDB" id="9795573at2"/>
<dbReference type="GO" id="GO:0003677">
    <property type="term" value="F:DNA binding"/>
    <property type="evidence" value="ECO:0007669"/>
    <property type="project" value="UniProtKB-KW"/>
</dbReference>
<evidence type="ECO:0000256" key="1">
    <source>
        <dbReference type="ARBA" id="ARBA00008857"/>
    </source>
</evidence>
<dbReference type="InterPro" id="IPR050808">
    <property type="entry name" value="Phage_Integrase"/>
</dbReference>
<dbReference type="InterPro" id="IPR053876">
    <property type="entry name" value="Phage_int_M"/>
</dbReference>
<dbReference type="Gene3D" id="3.30.160.390">
    <property type="entry name" value="Integrase, DNA-binding domain"/>
    <property type="match status" value="1"/>
</dbReference>
<dbReference type="PROSITE" id="PS51898">
    <property type="entry name" value="TYR_RECOMBINASE"/>
    <property type="match status" value="1"/>
</dbReference>
<dbReference type="PANTHER" id="PTHR30629">
    <property type="entry name" value="PROPHAGE INTEGRASE"/>
    <property type="match status" value="1"/>
</dbReference>
<dbReference type="STRING" id="1300350.Z948_3425"/>
<evidence type="ECO:0000313" key="7">
    <source>
        <dbReference type="Proteomes" id="UP000027734"/>
    </source>
</evidence>
<dbReference type="RefSeq" id="WP_025060690.1">
    <property type="nucleotide sequence ID" value="NZ_JAMC01000006.1"/>
</dbReference>
<keyword evidence="2" id="KW-0229">DNA integration</keyword>
<protein>
    <submittedName>
        <fullName evidence="6">Integrase</fullName>
    </submittedName>
</protein>
<accession>A0A073IFC0</accession>
<dbReference type="InterPro" id="IPR013762">
    <property type="entry name" value="Integrase-like_cat_sf"/>
</dbReference>
<feature type="domain" description="Tyr recombinase" evidence="5">
    <location>
        <begin position="218"/>
        <end position="411"/>
    </location>
</feature>
<dbReference type="InterPro" id="IPR010998">
    <property type="entry name" value="Integrase_recombinase_N"/>
</dbReference>